<accession>A0A1V0AHB2</accession>
<gene>
    <name evidence="2" type="ORF">BKM31_56280</name>
</gene>
<reference evidence="3" key="1">
    <citation type="journal article" date="2017" name="Med. Chem. Commun.">
        <title>Nonomuraea sp. ATCC 55076 harbours the largest actinomycete chromosome to date and the kistamicin biosynthetic gene cluster.</title>
        <authorList>
            <person name="Nazari B."/>
            <person name="Forneris C.C."/>
            <person name="Gibson M.I."/>
            <person name="Moon K."/>
            <person name="Schramma K.R."/>
            <person name="Seyedsayamdost M.R."/>
        </authorList>
    </citation>
    <scope>NUCLEOTIDE SEQUENCE [LARGE SCALE GENOMIC DNA]</scope>
    <source>
        <strain evidence="3">ATCC 55076</strain>
    </source>
</reference>
<evidence type="ECO:0000313" key="2">
    <source>
        <dbReference type="EMBL" id="AQZ69596.1"/>
    </source>
</evidence>
<feature type="transmembrane region" description="Helical" evidence="1">
    <location>
        <begin position="56"/>
        <end position="77"/>
    </location>
</feature>
<keyword evidence="1" id="KW-0812">Transmembrane</keyword>
<keyword evidence="3" id="KW-1185">Reference proteome</keyword>
<dbReference type="EMBL" id="CP017717">
    <property type="protein sequence ID" value="AQZ69596.1"/>
    <property type="molecule type" value="Genomic_DNA"/>
</dbReference>
<proteinExistence type="predicted"/>
<keyword evidence="1" id="KW-1133">Transmembrane helix</keyword>
<protein>
    <submittedName>
        <fullName evidence="2">Uncharacterized protein</fullName>
    </submittedName>
</protein>
<evidence type="ECO:0000256" key="1">
    <source>
        <dbReference type="SAM" id="Phobius"/>
    </source>
</evidence>
<keyword evidence="1" id="KW-0472">Membrane</keyword>
<dbReference type="Proteomes" id="UP000190797">
    <property type="component" value="Chromosome"/>
</dbReference>
<dbReference type="KEGG" id="noa:BKM31_56280"/>
<sequence length="107" mass="11054">MRKFTSTHAIVFGLVRLRPSTFGPLADGVLRATGWVASIDADHLQGDTALFTTRQLLTLTLTIMIAAITCALVLAAGAQWPGALLSGGGAGGATLAALPKLLSRRDP</sequence>
<evidence type="ECO:0000313" key="3">
    <source>
        <dbReference type="Proteomes" id="UP000190797"/>
    </source>
</evidence>
<name>A0A1V0AHB2_9ACTN</name>
<dbReference type="AlphaFoldDB" id="A0A1V0AHB2"/>
<organism evidence="2 3">
    <name type="scientific">[Actinomadura] parvosata subsp. kistnae</name>
    <dbReference type="NCBI Taxonomy" id="1909395"/>
    <lineage>
        <taxon>Bacteria</taxon>
        <taxon>Bacillati</taxon>
        <taxon>Actinomycetota</taxon>
        <taxon>Actinomycetes</taxon>
        <taxon>Streptosporangiales</taxon>
        <taxon>Streptosporangiaceae</taxon>
        <taxon>Nonomuraea</taxon>
    </lineage>
</organism>